<dbReference type="OrthoDB" id="10253408at2759"/>
<dbReference type="eggNOG" id="KOG1543">
    <property type="taxonomic scope" value="Eukaryota"/>
</dbReference>
<dbReference type="Pfam" id="PF00112">
    <property type="entry name" value="Peptidase_C1"/>
    <property type="match status" value="1"/>
</dbReference>
<feature type="compositionally biased region" description="Acidic residues" evidence="3">
    <location>
        <begin position="320"/>
        <end position="338"/>
    </location>
</feature>
<feature type="signal peptide" evidence="4">
    <location>
        <begin position="1"/>
        <end position="19"/>
    </location>
</feature>
<gene>
    <name evidence="6" type="ORF">SDRG_01747</name>
</gene>
<sequence>MKSIFFTTALLAASASALAMTTKERTELLKELDAWKKSHAGKAAKLEGLLPPKPRQESAHDQREAELKRFAHTKKVVAELNKNHHGSAVFSTDNPFALMTDAEFKKFVKGAFTKPHTKRQLRAESIQLELTPAQREATGKDWTSSQSVGAAEMAHCIVTGKLLDLSEQQLVSCATSAGQGCKGGFPSKAHCANRRVLVVRLPSCKKNKLSVGGPVDIQGESALQSALDKQPVTVVVEATNDVWRNYKSGIVESCPGGQSDHAVIAVGYGSNFFTIRNSWGTSWGEQGYMRLKKGAGGNGMCNVAEAPSYPSMSGGPQPDDPSDGPTDDPSDGPTDDPSDFPSDVPSDDPWNGDDDNGWRA</sequence>
<evidence type="ECO:0000256" key="4">
    <source>
        <dbReference type="SAM" id="SignalP"/>
    </source>
</evidence>
<dbReference type="InParanoid" id="T0QRB0"/>
<feature type="region of interest" description="Disordered" evidence="3">
    <location>
        <begin position="302"/>
        <end position="360"/>
    </location>
</feature>
<comment type="similarity">
    <text evidence="1">Belongs to the peptidase C1 family.</text>
</comment>
<dbReference type="SUPFAM" id="SSF54001">
    <property type="entry name" value="Cysteine proteinases"/>
    <property type="match status" value="1"/>
</dbReference>
<dbReference type="GeneID" id="19942474"/>
<accession>T0QRB0</accession>
<evidence type="ECO:0000256" key="1">
    <source>
        <dbReference type="ARBA" id="ARBA00008455"/>
    </source>
</evidence>
<dbReference type="GO" id="GO:0008234">
    <property type="term" value="F:cysteine-type peptidase activity"/>
    <property type="evidence" value="ECO:0007669"/>
    <property type="project" value="InterPro"/>
</dbReference>
<dbReference type="Gene3D" id="3.90.70.10">
    <property type="entry name" value="Cysteine proteinases"/>
    <property type="match status" value="2"/>
</dbReference>
<dbReference type="Proteomes" id="UP000030762">
    <property type="component" value="Unassembled WGS sequence"/>
</dbReference>
<dbReference type="VEuPathDB" id="FungiDB:SDRG_01747"/>
<organism evidence="6 7">
    <name type="scientific">Saprolegnia diclina (strain VS20)</name>
    <dbReference type="NCBI Taxonomy" id="1156394"/>
    <lineage>
        <taxon>Eukaryota</taxon>
        <taxon>Sar</taxon>
        <taxon>Stramenopiles</taxon>
        <taxon>Oomycota</taxon>
        <taxon>Saprolegniomycetes</taxon>
        <taxon>Saprolegniales</taxon>
        <taxon>Saprolegniaceae</taxon>
        <taxon>Saprolegnia</taxon>
    </lineage>
</organism>
<feature type="compositionally biased region" description="Acidic residues" evidence="3">
    <location>
        <begin position="350"/>
        <end position="360"/>
    </location>
</feature>
<protein>
    <recommendedName>
        <fullName evidence="5">Peptidase C1A papain C-terminal domain-containing protein</fullName>
    </recommendedName>
</protein>
<feature type="region of interest" description="Disordered" evidence="3">
    <location>
        <begin position="43"/>
        <end position="62"/>
    </location>
</feature>
<dbReference type="GO" id="GO:0006508">
    <property type="term" value="P:proteolysis"/>
    <property type="evidence" value="ECO:0007669"/>
    <property type="project" value="InterPro"/>
</dbReference>
<name>T0QRB0_SAPDV</name>
<dbReference type="AlphaFoldDB" id="T0QRB0"/>
<feature type="chain" id="PRO_5018530959" description="Peptidase C1A papain C-terminal domain-containing protein" evidence="4">
    <location>
        <begin position="20"/>
        <end position="360"/>
    </location>
</feature>
<reference evidence="6 7" key="1">
    <citation type="submission" date="2012-04" db="EMBL/GenBank/DDBJ databases">
        <title>The Genome Sequence of Saprolegnia declina VS20.</title>
        <authorList>
            <consortium name="The Broad Institute Genome Sequencing Platform"/>
            <person name="Russ C."/>
            <person name="Nusbaum C."/>
            <person name="Tyler B."/>
            <person name="van West P."/>
            <person name="Dieguez-Uribeondo J."/>
            <person name="de Bruijn I."/>
            <person name="Tripathy S."/>
            <person name="Jiang R."/>
            <person name="Young S.K."/>
            <person name="Zeng Q."/>
            <person name="Gargeya S."/>
            <person name="Fitzgerald M."/>
            <person name="Haas B."/>
            <person name="Abouelleil A."/>
            <person name="Alvarado L."/>
            <person name="Arachchi H.M."/>
            <person name="Berlin A."/>
            <person name="Chapman S.B."/>
            <person name="Goldberg J."/>
            <person name="Griggs A."/>
            <person name="Gujja S."/>
            <person name="Hansen M."/>
            <person name="Howarth C."/>
            <person name="Imamovic A."/>
            <person name="Larimer J."/>
            <person name="McCowen C."/>
            <person name="Montmayeur A."/>
            <person name="Murphy C."/>
            <person name="Neiman D."/>
            <person name="Pearson M."/>
            <person name="Priest M."/>
            <person name="Roberts A."/>
            <person name="Saif S."/>
            <person name="Shea T."/>
            <person name="Sisk P."/>
            <person name="Sykes S."/>
            <person name="Wortman J."/>
            <person name="Nusbaum C."/>
            <person name="Birren B."/>
        </authorList>
    </citation>
    <scope>NUCLEOTIDE SEQUENCE [LARGE SCALE GENOMIC DNA]</scope>
    <source>
        <strain evidence="6 7">VS20</strain>
    </source>
</reference>
<dbReference type="EMBL" id="JH767135">
    <property type="protein sequence ID" value="EQC40669.1"/>
    <property type="molecule type" value="Genomic_DNA"/>
</dbReference>
<dbReference type="InterPro" id="IPR039417">
    <property type="entry name" value="Peptidase_C1A_papain-like"/>
</dbReference>
<evidence type="ECO:0000256" key="3">
    <source>
        <dbReference type="SAM" id="MobiDB-lite"/>
    </source>
</evidence>
<dbReference type="STRING" id="1156394.T0QRB0"/>
<evidence type="ECO:0000256" key="2">
    <source>
        <dbReference type="ARBA" id="ARBA00023145"/>
    </source>
</evidence>
<keyword evidence="7" id="KW-1185">Reference proteome</keyword>
<proteinExistence type="inferred from homology"/>
<dbReference type="InterPro" id="IPR038765">
    <property type="entry name" value="Papain-like_cys_pep_sf"/>
</dbReference>
<evidence type="ECO:0000259" key="5">
    <source>
        <dbReference type="SMART" id="SM00645"/>
    </source>
</evidence>
<keyword evidence="2" id="KW-0865">Zymogen</keyword>
<feature type="compositionally biased region" description="Low complexity" evidence="3">
    <location>
        <begin position="339"/>
        <end position="349"/>
    </location>
</feature>
<dbReference type="RefSeq" id="XP_008605513.1">
    <property type="nucleotide sequence ID" value="XM_008607291.1"/>
</dbReference>
<dbReference type="SMART" id="SM00645">
    <property type="entry name" value="Pept_C1"/>
    <property type="match status" value="1"/>
</dbReference>
<dbReference type="CDD" id="cd02248">
    <property type="entry name" value="Peptidase_C1A"/>
    <property type="match status" value="1"/>
</dbReference>
<feature type="domain" description="Peptidase C1A papain C-terminal" evidence="5">
    <location>
        <begin position="126"/>
        <end position="311"/>
    </location>
</feature>
<dbReference type="InterPro" id="IPR013128">
    <property type="entry name" value="Peptidase_C1A"/>
</dbReference>
<keyword evidence="4" id="KW-0732">Signal</keyword>
<dbReference type="InterPro" id="IPR000668">
    <property type="entry name" value="Peptidase_C1A_C"/>
</dbReference>
<evidence type="ECO:0000313" key="7">
    <source>
        <dbReference type="Proteomes" id="UP000030762"/>
    </source>
</evidence>
<dbReference type="PANTHER" id="PTHR12411">
    <property type="entry name" value="CYSTEINE PROTEASE FAMILY C1-RELATED"/>
    <property type="match status" value="1"/>
</dbReference>
<evidence type="ECO:0000313" key="6">
    <source>
        <dbReference type="EMBL" id="EQC40669.1"/>
    </source>
</evidence>